<proteinExistence type="predicted"/>
<name>A0A402A6G6_9CHLR</name>
<accession>A0A402A6G6</accession>
<dbReference type="Pfam" id="PF00144">
    <property type="entry name" value="Beta-lactamase"/>
    <property type="match status" value="1"/>
</dbReference>
<gene>
    <name evidence="5" type="ORF">KTT_45770</name>
</gene>
<dbReference type="PANTHER" id="PTHR46825:SF11">
    <property type="entry name" value="PENICILLIN-BINDING PROTEIN 4"/>
    <property type="match status" value="1"/>
</dbReference>
<dbReference type="Proteomes" id="UP000287352">
    <property type="component" value="Unassembled WGS sequence"/>
</dbReference>
<reference evidence="6" key="1">
    <citation type="submission" date="2018-12" db="EMBL/GenBank/DDBJ databases">
        <title>Tengunoibacter tsumagoiensis gen. nov., sp. nov., Dictyobacter kobayashii sp. nov., D. alpinus sp. nov., and D. joshuensis sp. nov. and description of Dictyobacteraceae fam. nov. within the order Ktedonobacterales isolated from Tengu-no-mugimeshi.</title>
        <authorList>
            <person name="Wang C.M."/>
            <person name="Zheng Y."/>
            <person name="Sakai Y."/>
            <person name="Toyoda A."/>
            <person name="Minakuchi Y."/>
            <person name="Abe K."/>
            <person name="Yokota A."/>
            <person name="Yabe S."/>
        </authorList>
    </citation>
    <scope>NUCLEOTIDE SEQUENCE [LARGE SCALE GENOMIC DNA]</scope>
    <source>
        <strain evidence="6">Uno3</strain>
    </source>
</reference>
<dbReference type="PROSITE" id="PS51257">
    <property type="entry name" value="PROKAR_LIPOPROTEIN"/>
    <property type="match status" value="1"/>
</dbReference>
<dbReference type="RefSeq" id="WP_161975680.1">
    <property type="nucleotide sequence ID" value="NZ_BIFR01000002.1"/>
</dbReference>
<organism evidence="5 6">
    <name type="scientific">Tengunoibacter tsumagoiensis</name>
    <dbReference type="NCBI Taxonomy" id="2014871"/>
    <lineage>
        <taxon>Bacteria</taxon>
        <taxon>Bacillati</taxon>
        <taxon>Chloroflexota</taxon>
        <taxon>Ktedonobacteria</taxon>
        <taxon>Ktedonobacterales</taxon>
        <taxon>Dictyobacteraceae</taxon>
        <taxon>Tengunoibacter</taxon>
    </lineage>
</organism>
<dbReference type="SUPFAM" id="SSF56601">
    <property type="entry name" value="beta-lactamase/transpeptidase-like"/>
    <property type="match status" value="1"/>
</dbReference>
<dbReference type="EMBL" id="BIFR01000002">
    <property type="protein sequence ID" value="GCE14718.1"/>
    <property type="molecule type" value="Genomic_DNA"/>
</dbReference>
<evidence type="ECO:0000256" key="1">
    <source>
        <dbReference type="ARBA" id="ARBA00004370"/>
    </source>
</evidence>
<sequence length="390" mass="42800">MPRKTYFFVLFILSCFFCLSGLTGCMGGGNEQSAVATPSSAVNGDSIKKIKDLLKSEGSTEKFTGTVLIEQDGKVLLREGYGMADQAQKIANTPETRFRIATLSEQFNALSLLLLQDQGKLTLNDPICTYIPDCPATWKAITIQQLFVHTSSIPDYLSLGDYLAMKAKPTTPEQLIGLFKDRPLLEFTQYRTAYNAANQVLAGYIIEKASGQSYGEYLQSTIFNPLHLTHTSYVKNDEPLPAYATGYEQPGIVSDPIDASALYAAGGISSTVDDLYTFDQAIIQHKIGSKAVGDSLLTIHYTYCSLSQSCGPSYVSLGVGYGWFIGREKGENGLTRQIYYDNGSYEGFSAANIYYPEQKLSIIILSNVKRNPITIGNEENFIENDLFASA</sequence>
<evidence type="ECO:0000313" key="6">
    <source>
        <dbReference type="Proteomes" id="UP000287352"/>
    </source>
</evidence>
<dbReference type="GO" id="GO:0016787">
    <property type="term" value="F:hydrolase activity"/>
    <property type="evidence" value="ECO:0007669"/>
    <property type="project" value="UniProtKB-KW"/>
</dbReference>
<dbReference type="PANTHER" id="PTHR46825">
    <property type="entry name" value="D-ALANYL-D-ALANINE-CARBOXYPEPTIDASE/ENDOPEPTIDASE AMPH"/>
    <property type="match status" value="1"/>
</dbReference>
<keyword evidence="3" id="KW-0732">Signal</keyword>
<keyword evidence="6" id="KW-1185">Reference proteome</keyword>
<evidence type="ECO:0000256" key="2">
    <source>
        <dbReference type="ARBA" id="ARBA00023136"/>
    </source>
</evidence>
<feature type="domain" description="Beta-lactamase-related" evidence="4">
    <location>
        <begin position="66"/>
        <end position="370"/>
    </location>
</feature>
<dbReference type="GO" id="GO:0016020">
    <property type="term" value="C:membrane"/>
    <property type="evidence" value="ECO:0007669"/>
    <property type="project" value="UniProtKB-SubCell"/>
</dbReference>
<feature type="signal peptide" evidence="3">
    <location>
        <begin position="1"/>
        <end position="20"/>
    </location>
</feature>
<comment type="subcellular location">
    <subcellularLocation>
        <location evidence="1">Membrane</location>
    </subcellularLocation>
</comment>
<evidence type="ECO:0000259" key="4">
    <source>
        <dbReference type="Pfam" id="PF00144"/>
    </source>
</evidence>
<comment type="caution">
    <text evidence="5">The sequence shown here is derived from an EMBL/GenBank/DDBJ whole genome shotgun (WGS) entry which is preliminary data.</text>
</comment>
<evidence type="ECO:0000313" key="5">
    <source>
        <dbReference type="EMBL" id="GCE14718.1"/>
    </source>
</evidence>
<keyword evidence="5" id="KW-0378">Hydrolase</keyword>
<dbReference type="Gene3D" id="3.40.710.10">
    <property type="entry name" value="DD-peptidase/beta-lactamase superfamily"/>
    <property type="match status" value="1"/>
</dbReference>
<dbReference type="InterPro" id="IPR050491">
    <property type="entry name" value="AmpC-like"/>
</dbReference>
<dbReference type="InterPro" id="IPR001466">
    <property type="entry name" value="Beta-lactam-related"/>
</dbReference>
<dbReference type="AlphaFoldDB" id="A0A402A6G6"/>
<feature type="chain" id="PRO_5019243933" evidence="3">
    <location>
        <begin position="21"/>
        <end position="390"/>
    </location>
</feature>
<keyword evidence="2" id="KW-0472">Membrane</keyword>
<protein>
    <submittedName>
        <fullName evidence="5">Serine hydrolase</fullName>
    </submittedName>
</protein>
<evidence type="ECO:0000256" key="3">
    <source>
        <dbReference type="SAM" id="SignalP"/>
    </source>
</evidence>
<dbReference type="InterPro" id="IPR012338">
    <property type="entry name" value="Beta-lactam/transpept-like"/>
</dbReference>